<feature type="region of interest" description="Disordered" evidence="6">
    <location>
        <begin position="1"/>
        <end position="32"/>
    </location>
</feature>
<dbReference type="InterPro" id="IPR011598">
    <property type="entry name" value="bHLH_dom"/>
</dbReference>
<accession>A0ABM1BUC1</accession>
<keyword evidence="8" id="KW-1185">Reference proteome</keyword>
<evidence type="ECO:0000256" key="1">
    <source>
        <dbReference type="ARBA" id="ARBA00004123"/>
    </source>
</evidence>
<keyword evidence="4" id="KW-0539">Nucleus</keyword>
<dbReference type="Gene3D" id="4.10.280.10">
    <property type="entry name" value="Helix-loop-helix DNA-binding domain"/>
    <property type="match status" value="1"/>
</dbReference>
<dbReference type="PANTHER" id="PTHR46117:SF3">
    <property type="entry name" value="FI24210P1"/>
    <property type="match status" value="1"/>
</dbReference>
<feature type="coiled-coil region" evidence="5">
    <location>
        <begin position="255"/>
        <end position="289"/>
    </location>
</feature>
<proteinExistence type="predicted"/>
<dbReference type="InterPro" id="IPR036638">
    <property type="entry name" value="HLH_DNA-bd_sf"/>
</dbReference>
<feature type="domain" description="BHLH" evidence="7">
    <location>
        <begin position="199"/>
        <end position="255"/>
    </location>
</feature>
<evidence type="ECO:0000256" key="6">
    <source>
        <dbReference type="SAM" id="MobiDB-lite"/>
    </source>
</evidence>
<dbReference type="SUPFAM" id="SSF47459">
    <property type="entry name" value="HLH, helix-loop-helix DNA-binding domain"/>
    <property type="match status" value="1"/>
</dbReference>
<evidence type="ECO:0000313" key="9">
    <source>
        <dbReference type="RefSeq" id="XP_013788819.1"/>
    </source>
</evidence>
<gene>
    <name evidence="9" type="primary">LOC106472714</name>
</gene>
<dbReference type="Pfam" id="PF00010">
    <property type="entry name" value="HLH"/>
    <property type="match status" value="1"/>
</dbReference>
<dbReference type="PANTHER" id="PTHR46117">
    <property type="entry name" value="FI24210P1"/>
    <property type="match status" value="1"/>
</dbReference>
<evidence type="ECO:0000256" key="3">
    <source>
        <dbReference type="ARBA" id="ARBA00023163"/>
    </source>
</evidence>
<protein>
    <submittedName>
        <fullName evidence="9">Upstream stimulatory factor-like isoform X1</fullName>
    </submittedName>
</protein>
<keyword evidence="5" id="KW-0175">Coiled coil</keyword>
<dbReference type="InterPro" id="IPR051732">
    <property type="entry name" value="USF"/>
</dbReference>
<name>A0ABM1BUC1_LIMPO</name>
<keyword evidence="2" id="KW-0805">Transcription regulation</keyword>
<evidence type="ECO:0000259" key="7">
    <source>
        <dbReference type="PROSITE" id="PS50888"/>
    </source>
</evidence>
<evidence type="ECO:0000256" key="4">
    <source>
        <dbReference type="ARBA" id="ARBA00023242"/>
    </source>
</evidence>
<dbReference type="GeneID" id="106472714"/>
<comment type="subcellular location">
    <subcellularLocation>
        <location evidence="1">Nucleus</location>
    </subcellularLocation>
</comment>
<evidence type="ECO:0000256" key="5">
    <source>
        <dbReference type="SAM" id="Coils"/>
    </source>
</evidence>
<organism evidence="8 9">
    <name type="scientific">Limulus polyphemus</name>
    <name type="common">Atlantic horseshoe crab</name>
    <dbReference type="NCBI Taxonomy" id="6850"/>
    <lineage>
        <taxon>Eukaryota</taxon>
        <taxon>Metazoa</taxon>
        <taxon>Ecdysozoa</taxon>
        <taxon>Arthropoda</taxon>
        <taxon>Chelicerata</taxon>
        <taxon>Merostomata</taxon>
        <taxon>Xiphosura</taxon>
        <taxon>Limulidae</taxon>
        <taxon>Limulus</taxon>
    </lineage>
</organism>
<keyword evidence="3" id="KW-0804">Transcription</keyword>
<evidence type="ECO:0000256" key="2">
    <source>
        <dbReference type="ARBA" id="ARBA00023015"/>
    </source>
</evidence>
<dbReference type="PROSITE" id="PS50888">
    <property type="entry name" value="BHLH"/>
    <property type="match status" value="1"/>
</dbReference>
<feature type="compositionally biased region" description="Polar residues" evidence="6">
    <location>
        <begin position="8"/>
        <end position="23"/>
    </location>
</feature>
<dbReference type="SMART" id="SM00353">
    <property type="entry name" value="HLH"/>
    <property type="match status" value="1"/>
</dbReference>
<evidence type="ECO:0000313" key="8">
    <source>
        <dbReference type="Proteomes" id="UP000694941"/>
    </source>
</evidence>
<sequence length="313" mass="34538">MDMLDQPLDTSSGDQVNDSGTSDDTSHIPADDNTVNTVEDAIELHATQPTSNLLDPTVHYQFRAENGHGTVTYRVVQVAPECDVNTDASAHVVTTAAALVGQQVAQTILTSYSTTNDGDSPTSDVQPSDTRFAYFPAVADGSITSSQSEATALPAPSPGQFYVMMSPQDVLQPGQRTLAPRTHQFSPKLDITRTARDERRRATHNEVERKRRDKINNWIMKLSKVVPDCSSDHTKQGQQSKGGVLAKACDYIQELRNANARLPEILKENERLTMDVELLRRQCEDIKNENQMFQVHLQQQGITVTDRMGTNGT</sequence>
<dbReference type="Proteomes" id="UP000694941">
    <property type="component" value="Unplaced"/>
</dbReference>
<reference evidence="9" key="1">
    <citation type="submission" date="2025-08" db="UniProtKB">
        <authorList>
            <consortium name="RefSeq"/>
        </authorList>
    </citation>
    <scope>IDENTIFICATION</scope>
    <source>
        <tissue evidence="9">Muscle</tissue>
    </source>
</reference>
<dbReference type="RefSeq" id="XP_013788819.1">
    <property type="nucleotide sequence ID" value="XM_013933365.2"/>
</dbReference>